<name>A0A0A9A756_ARUDO</name>
<accession>A0A0A9A756</accession>
<reference evidence="1" key="1">
    <citation type="submission" date="2014-09" db="EMBL/GenBank/DDBJ databases">
        <authorList>
            <person name="Magalhaes I.L.F."/>
            <person name="Oliveira U."/>
            <person name="Santos F.R."/>
            <person name="Vidigal T.H.D.A."/>
            <person name="Brescovit A.D."/>
            <person name="Santos A.J."/>
        </authorList>
    </citation>
    <scope>NUCLEOTIDE SEQUENCE</scope>
    <source>
        <tissue evidence="1">Shoot tissue taken approximately 20 cm above the soil surface</tissue>
    </source>
</reference>
<proteinExistence type="predicted"/>
<dbReference type="PROSITE" id="PS51257">
    <property type="entry name" value="PROKAR_LIPOPROTEIN"/>
    <property type="match status" value="1"/>
</dbReference>
<dbReference type="EMBL" id="GBRH01250396">
    <property type="protein sequence ID" value="JAD47499.1"/>
    <property type="molecule type" value="Transcribed_RNA"/>
</dbReference>
<organism evidence="1">
    <name type="scientific">Arundo donax</name>
    <name type="common">Giant reed</name>
    <name type="synonym">Donax arundinaceus</name>
    <dbReference type="NCBI Taxonomy" id="35708"/>
    <lineage>
        <taxon>Eukaryota</taxon>
        <taxon>Viridiplantae</taxon>
        <taxon>Streptophyta</taxon>
        <taxon>Embryophyta</taxon>
        <taxon>Tracheophyta</taxon>
        <taxon>Spermatophyta</taxon>
        <taxon>Magnoliopsida</taxon>
        <taxon>Liliopsida</taxon>
        <taxon>Poales</taxon>
        <taxon>Poaceae</taxon>
        <taxon>PACMAD clade</taxon>
        <taxon>Arundinoideae</taxon>
        <taxon>Arundineae</taxon>
        <taxon>Arundo</taxon>
    </lineage>
</organism>
<evidence type="ECO:0000313" key="1">
    <source>
        <dbReference type="EMBL" id="JAD47499.1"/>
    </source>
</evidence>
<dbReference type="AlphaFoldDB" id="A0A0A9A756"/>
<reference evidence="1" key="2">
    <citation type="journal article" date="2015" name="Data Brief">
        <title>Shoot transcriptome of the giant reed, Arundo donax.</title>
        <authorList>
            <person name="Barrero R.A."/>
            <person name="Guerrero F.D."/>
            <person name="Moolhuijzen P."/>
            <person name="Goolsby J.A."/>
            <person name="Tidwell J."/>
            <person name="Bellgard S.E."/>
            <person name="Bellgard M.I."/>
        </authorList>
    </citation>
    <scope>NUCLEOTIDE SEQUENCE</scope>
    <source>
        <tissue evidence="1">Shoot tissue taken approximately 20 cm above the soil surface</tissue>
    </source>
</reference>
<protein>
    <submittedName>
        <fullName evidence="1">Uncharacterized protein</fullName>
    </submittedName>
</protein>
<sequence>MIEKSLLANVTGVSCTCEIDLLPLEPFSRSSPMQMCRSL</sequence>